<dbReference type="InterPro" id="IPR002083">
    <property type="entry name" value="MATH/TRAF_dom"/>
</dbReference>
<dbReference type="OrthoDB" id="6427915at2759"/>
<keyword evidence="4" id="KW-1185">Reference proteome</keyword>
<evidence type="ECO:0000259" key="1">
    <source>
        <dbReference type="PROSITE" id="PS50097"/>
    </source>
</evidence>
<dbReference type="InterPro" id="IPR000210">
    <property type="entry name" value="BTB/POZ_dom"/>
</dbReference>
<accession>A0A8X6I3B1</accession>
<sequence>MKPEFEIENRLLENLMDFLKQEMKGEEMIELARTGFASSSKIKGKKKKKEEEAVKNWVTTQLLRHWILFMACNTEPESEAWITLLWNIENFSYCWLKRNEGILSPDFHVKFARKTVWWLSLYPQGLNNDNYISSSLHVSRMELSENIQVEYDFAILADDGSFLKKGLKEKKTFTSGSFAKCIAFAKREEVMETKRDIFLSQDTLRVRCRLWMTDGKAVAPMTAFARTKLRIEKRNFLWDIQRFSSPEPCHKDTYIIMSEWGDDKVTLNIEVKENKIIIFLKILDEDVKFLSFQTFITDTIGGKIDCRKSEIRPNMLNADIMYLLSTTKNYLMDNENLYLKNDILTLYCEYSSCNGYAFSGVERIDFGITSPYASNPIIPESRVNNQSVNQTIMPKCDVIIQPVRHLIVPEIDFNKQPINQSIIPKYGVNKQPITQQIKSKCDVNKQTIIPEYDINKQSVNQSIIPDANVLCTEVRQSSNSVDLKKDLECLYVKGILCDVKLCTTTQTFHAHKIILSARSPVFQLMFETNMKEKTQERVDIPDLDDDTVRRMLLYVYTDGLKNLHWKSALRLYYAADKYEILSLKNKCSHLLKESLCPSNVGEVINLADMHHDAALKEAAQRYALEHDDDVFDSDEWIEFMKINSALAAETMYMKWNKRPLRIKD</sequence>
<dbReference type="Proteomes" id="UP000887013">
    <property type="component" value="Unassembled WGS sequence"/>
</dbReference>
<reference evidence="3" key="1">
    <citation type="submission" date="2020-08" db="EMBL/GenBank/DDBJ databases">
        <title>Multicomponent nature underlies the extraordinary mechanical properties of spider dragline silk.</title>
        <authorList>
            <person name="Kono N."/>
            <person name="Nakamura H."/>
            <person name="Mori M."/>
            <person name="Yoshida Y."/>
            <person name="Ohtoshi R."/>
            <person name="Malay A.D."/>
            <person name="Moran D.A.P."/>
            <person name="Tomita M."/>
            <person name="Numata K."/>
            <person name="Arakawa K."/>
        </authorList>
    </citation>
    <scope>NUCLEOTIDE SEQUENCE</scope>
</reference>
<dbReference type="Gene3D" id="3.30.710.10">
    <property type="entry name" value="Potassium Channel Kv1.1, Chain A"/>
    <property type="match status" value="1"/>
</dbReference>
<dbReference type="SUPFAM" id="SSF49599">
    <property type="entry name" value="TRAF domain-like"/>
    <property type="match status" value="1"/>
</dbReference>
<dbReference type="Gene3D" id="2.60.210.10">
    <property type="entry name" value="Apoptosis, Tumor Necrosis Factor Receptor Associated Protein 2, Chain A"/>
    <property type="match status" value="1"/>
</dbReference>
<proteinExistence type="predicted"/>
<dbReference type="PANTHER" id="PTHR24413">
    <property type="entry name" value="SPECKLE-TYPE POZ PROTEIN"/>
    <property type="match status" value="1"/>
</dbReference>
<feature type="domain" description="MATH" evidence="2">
    <location>
        <begin position="81"/>
        <end position="210"/>
    </location>
</feature>
<gene>
    <name evidence="3" type="ORF">NPIL_205531</name>
</gene>
<evidence type="ECO:0000259" key="2">
    <source>
        <dbReference type="PROSITE" id="PS50144"/>
    </source>
</evidence>
<dbReference type="SMART" id="SM00225">
    <property type="entry name" value="BTB"/>
    <property type="match status" value="1"/>
</dbReference>
<dbReference type="CDD" id="cd14733">
    <property type="entry name" value="BACK"/>
    <property type="match status" value="1"/>
</dbReference>
<dbReference type="Pfam" id="PF00651">
    <property type="entry name" value="BTB"/>
    <property type="match status" value="1"/>
</dbReference>
<protein>
    <submittedName>
        <fullName evidence="3">Uncharacterized protein</fullName>
    </submittedName>
</protein>
<dbReference type="InterPro" id="IPR008974">
    <property type="entry name" value="TRAF-like"/>
</dbReference>
<name>A0A8X6I3B1_NEPPI</name>
<feature type="domain" description="BTB" evidence="1">
    <location>
        <begin position="497"/>
        <end position="564"/>
    </location>
</feature>
<dbReference type="AlphaFoldDB" id="A0A8X6I3B1"/>
<dbReference type="InterPro" id="IPR011333">
    <property type="entry name" value="SKP1/BTB/POZ_sf"/>
</dbReference>
<comment type="caution">
    <text evidence="3">The sequence shown here is derived from an EMBL/GenBank/DDBJ whole genome shotgun (WGS) entry which is preliminary data.</text>
</comment>
<dbReference type="SUPFAM" id="SSF54695">
    <property type="entry name" value="POZ domain"/>
    <property type="match status" value="1"/>
</dbReference>
<evidence type="ECO:0000313" key="4">
    <source>
        <dbReference type="Proteomes" id="UP000887013"/>
    </source>
</evidence>
<dbReference type="Pfam" id="PF22486">
    <property type="entry name" value="MATH_2"/>
    <property type="match status" value="1"/>
</dbReference>
<dbReference type="GO" id="GO:0030163">
    <property type="term" value="P:protein catabolic process"/>
    <property type="evidence" value="ECO:0007669"/>
    <property type="project" value="UniProtKB-ARBA"/>
</dbReference>
<organism evidence="3 4">
    <name type="scientific">Nephila pilipes</name>
    <name type="common">Giant wood spider</name>
    <name type="synonym">Nephila maculata</name>
    <dbReference type="NCBI Taxonomy" id="299642"/>
    <lineage>
        <taxon>Eukaryota</taxon>
        <taxon>Metazoa</taxon>
        <taxon>Ecdysozoa</taxon>
        <taxon>Arthropoda</taxon>
        <taxon>Chelicerata</taxon>
        <taxon>Arachnida</taxon>
        <taxon>Araneae</taxon>
        <taxon>Araneomorphae</taxon>
        <taxon>Entelegynae</taxon>
        <taxon>Araneoidea</taxon>
        <taxon>Nephilidae</taxon>
        <taxon>Nephila</taxon>
    </lineage>
</organism>
<dbReference type="EMBL" id="BMAW01041570">
    <property type="protein sequence ID" value="GFS29512.1"/>
    <property type="molecule type" value="Genomic_DNA"/>
</dbReference>
<dbReference type="PROSITE" id="PS50097">
    <property type="entry name" value="BTB"/>
    <property type="match status" value="1"/>
</dbReference>
<dbReference type="PROSITE" id="PS50144">
    <property type="entry name" value="MATH"/>
    <property type="match status" value="1"/>
</dbReference>
<dbReference type="Gene3D" id="1.25.40.420">
    <property type="match status" value="1"/>
</dbReference>
<evidence type="ECO:0000313" key="3">
    <source>
        <dbReference type="EMBL" id="GFS29512.1"/>
    </source>
</evidence>